<dbReference type="InterPro" id="IPR039252">
    <property type="entry name" value="RALFL27"/>
</dbReference>
<evidence type="ECO:0000313" key="8">
    <source>
        <dbReference type="EMBL" id="PIN06701.1"/>
    </source>
</evidence>
<dbReference type="GO" id="GO:0005179">
    <property type="term" value="F:hormone activity"/>
    <property type="evidence" value="ECO:0007669"/>
    <property type="project" value="UniProtKB-KW"/>
</dbReference>
<feature type="chain" id="PRO_5013856468" description="Rapid ALkalinization Factor" evidence="7">
    <location>
        <begin position="31"/>
        <end position="116"/>
    </location>
</feature>
<dbReference type="InterPro" id="IPR008801">
    <property type="entry name" value="RALF"/>
</dbReference>
<evidence type="ECO:0000256" key="6">
    <source>
        <dbReference type="ARBA" id="ARBA00023157"/>
    </source>
</evidence>
<keyword evidence="4" id="KW-0372">Hormone</keyword>
<keyword evidence="6" id="KW-1015">Disulfide bond</keyword>
<evidence type="ECO:0000256" key="5">
    <source>
        <dbReference type="ARBA" id="ARBA00022729"/>
    </source>
</evidence>
<dbReference type="PANTHER" id="PTHR39112:SF1">
    <property type="entry name" value="PROTEIN RALF-LIKE 27"/>
    <property type="match status" value="1"/>
</dbReference>
<dbReference type="PANTHER" id="PTHR39112">
    <property type="entry name" value="PROTEIN RALF-LIKE 27-RELATED"/>
    <property type="match status" value="1"/>
</dbReference>
<dbReference type="Pfam" id="PF05498">
    <property type="entry name" value="RALF"/>
    <property type="match status" value="1"/>
</dbReference>
<dbReference type="GO" id="GO:0005576">
    <property type="term" value="C:extracellular region"/>
    <property type="evidence" value="ECO:0007669"/>
    <property type="project" value="UniProtKB-SubCell"/>
</dbReference>
<feature type="signal peptide" evidence="7">
    <location>
        <begin position="1"/>
        <end position="30"/>
    </location>
</feature>
<comment type="subcellular location">
    <subcellularLocation>
        <location evidence="1">Secreted</location>
    </subcellularLocation>
</comment>
<evidence type="ECO:0000256" key="3">
    <source>
        <dbReference type="ARBA" id="ARBA00022525"/>
    </source>
</evidence>
<evidence type="ECO:0000256" key="1">
    <source>
        <dbReference type="ARBA" id="ARBA00004613"/>
    </source>
</evidence>
<dbReference type="Proteomes" id="UP000231279">
    <property type="component" value="Unassembled WGS sequence"/>
</dbReference>
<evidence type="ECO:0008006" key="10">
    <source>
        <dbReference type="Google" id="ProtNLM"/>
    </source>
</evidence>
<accession>A0A2G9GN20</accession>
<comment type="similarity">
    <text evidence="2">Belongs to the plant rapid alkalinization factor (RALF) family.</text>
</comment>
<dbReference type="OrthoDB" id="1303939at2759"/>
<evidence type="ECO:0000256" key="2">
    <source>
        <dbReference type="ARBA" id="ARBA00009178"/>
    </source>
</evidence>
<evidence type="ECO:0000256" key="4">
    <source>
        <dbReference type="ARBA" id="ARBA00022702"/>
    </source>
</evidence>
<gene>
    <name evidence="8" type="ORF">CDL12_20743</name>
</gene>
<dbReference type="EMBL" id="NKXS01004338">
    <property type="protein sequence ID" value="PIN06701.1"/>
    <property type="molecule type" value="Genomic_DNA"/>
</dbReference>
<comment type="caution">
    <text evidence="8">The sequence shown here is derived from an EMBL/GenBank/DDBJ whole genome shotgun (WGS) entry which is preliminary data.</text>
</comment>
<keyword evidence="5 7" id="KW-0732">Signal</keyword>
<reference evidence="9" key="1">
    <citation type="journal article" date="2018" name="Gigascience">
        <title>Genome assembly of the Pink Ipe (Handroanthus impetiginosus, Bignoniaceae), a highly valued, ecologically keystone Neotropical timber forest tree.</title>
        <authorList>
            <person name="Silva-Junior O.B."/>
            <person name="Grattapaglia D."/>
            <person name="Novaes E."/>
            <person name="Collevatti R.G."/>
        </authorList>
    </citation>
    <scope>NUCLEOTIDE SEQUENCE [LARGE SCALE GENOMIC DNA]</scope>
    <source>
        <strain evidence="9">cv. UFG-1</strain>
    </source>
</reference>
<evidence type="ECO:0000256" key="7">
    <source>
        <dbReference type="SAM" id="SignalP"/>
    </source>
</evidence>
<evidence type="ECO:0000313" key="9">
    <source>
        <dbReference type="Proteomes" id="UP000231279"/>
    </source>
</evidence>
<keyword evidence="9" id="KW-1185">Reference proteome</keyword>
<proteinExistence type="inferred from homology"/>
<sequence>MKKINTNQHSFLQLGVALALILVLVNAAAASHAPGEAGFNATRIADWLPDDEEFLMESETNRRILQAGKGIRISYSATNRKRPFCNSKVYGSCIGNQAKVYNKRKCDTKNLCKRPS</sequence>
<protein>
    <recommendedName>
        <fullName evidence="10">Rapid ALkalinization Factor</fullName>
    </recommendedName>
</protein>
<dbReference type="AlphaFoldDB" id="A0A2G9GN20"/>
<organism evidence="8 9">
    <name type="scientific">Handroanthus impetiginosus</name>
    <dbReference type="NCBI Taxonomy" id="429701"/>
    <lineage>
        <taxon>Eukaryota</taxon>
        <taxon>Viridiplantae</taxon>
        <taxon>Streptophyta</taxon>
        <taxon>Embryophyta</taxon>
        <taxon>Tracheophyta</taxon>
        <taxon>Spermatophyta</taxon>
        <taxon>Magnoliopsida</taxon>
        <taxon>eudicotyledons</taxon>
        <taxon>Gunneridae</taxon>
        <taxon>Pentapetalae</taxon>
        <taxon>asterids</taxon>
        <taxon>lamiids</taxon>
        <taxon>Lamiales</taxon>
        <taxon>Bignoniaceae</taxon>
        <taxon>Crescentiina</taxon>
        <taxon>Tabebuia alliance</taxon>
        <taxon>Handroanthus</taxon>
    </lineage>
</organism>
<keyword evidence="3" id="KW-0964">Secreted</keyword>
<name>A0A2G9GN20_9LAMI</name>